<dbReference type="RefSeq" id="WP_370442387.1">
    <property type="nucleotide sequence ID" value="NZ_JBGFTU010000018.1"/>
</dbReference>
<dbReference type="EMBL" id="JBGFTU010000018">
    <property type="protein sequence ID" value="MEZ0166167.1"/>
    <property type="molecule type" value="Genomic_DNA"/>
</dbReference>
<feature type="transmembrane region" description="Helical" evidence="2">
    <location>
        <begin position="141"/>
        <end position="159"/>
    </location>
</feature>
<feature type="region of interest" description="Disordered" evidence="1">
    <location>
        <begin position="1"/>
        <end position="21"/>
    </location>
</feature>
<sequence length="206" mass="21831">MAAGPQDAQDPDDPYSGLRRETPTERLDRNWVELLQELRVVQTGVQLLTGFLLTLPFQSRFEELDRYQESVYVVVLLLAVTAVVLFIAPVGYHRALFQQRSKARLVRAGSAFAKAGLATVGLVVSGGVCLVVDVIGGRVAGWSAGGAVAALVLVCWYALPRRALAATVRERRASGDPAAGDRAAGDDAPGDQASAAARSGTSRDTP</sequence>
<proteinExistence type="predicted"/>
<evidence type="ECO:0000313" key="3">
    <source>
        <dbReference type="EMBL" id="MEZ0166167.1"/>
    </source>
</evidence>
<evidence type="ECO:0000313" key="4">
    <source>
        <dbReference type="Proteomes" id="UP001565927"/>
    </source>
</evidence>
<reference evidence="3 4" key="1">
    <citation type="submission" date="2024-07" db="EMBL/GenBank/DDBJ databases">
        <authorList>
            <person name="Thanompreechachai J."/>
            <person name="Duangmal K."/>
        </authorList>
    </citation>
    <scope>NUCLEOTIDE SEQUENCE [LARGE SCALE GENOMIC DNA]</scope>
    <source>
        <strain evidence="3 4">LSe6-4</strain>
    </source>
</reference>
<keyword evidence="2" id="KW-1133">Transmembrane helix</keyword>
<dbReference type="Proteomes" id="UP001565927">
    <property type="component" value="Unassembled WGS sequence"/>
</dbReference>
<protein>
    <submittedName>
        <fullName evidence="3">DUF6328 family protein</fullName>
    </submittedName>
</protein>
<dbReference type="Pfam" id="PF19853">
    <property type="entry name" value="DUF6328"/>
    <property type="match status" value="1"/>
</dbReference>
<keyword evidence="4" id="KW-1185">Reference proteome</keyword>
<name>A0ABV4H3K6_9ACTN</name>
<feature type="transmembrane region" description="Helical" evidence="2">
    <location>
        <begin position="112"/>
        <end position="135"/>
    </location>
</feature>
<feature type="region of interest" description="Disordered" evidence="1">
    <location>
        <begin position="169"/>
        <end position="206"/>
    </location>
</feature>
<keyword evidence="2" id="KW-0472">Membrane</keyword>
<evidence type="ECO:0000256" key="2">
    <source>
        <dbReference type="SAM" id="Phobius"/>
    </source>
</evidence>
<feature type="transmembrane region" description="Helical" evidence="2">
    <location>
        <begin position="71"/>
        <end position="92"/>
    </location>
</feature>
<dbReference type="InterPro" id="IPR046291">
    <property type="entry name" value="DUF6328"/>
</dbReference>
<gene>
    <name evidence="3" type="ORF">AB2L27_15515</name>
</gene>
<keyword evidence="2" id="KW-0812">Transmembrane</keyword>
<organism evidence="3 4">
    <name type="scientific">Kineococcus halophytocola</name>
    <dbReference type="NCBI Taxonomy" id="3234027"/>
    <lineage>
        <taxon>Bacteria</taxon>
        <taxon>Bacillati</taxon>
        <taxon>Actinomycetota</taxon>
        <taxon>Actinomycetes</taxon>
        <taxon>Kineosporiales</taxon>
        <taxon>Kineosporiaceae</taxon>
        <taxon>Kineococcus</taxon>
    </lineage>
</organism>
<evidence type="ECO:0000256" key="1">
    <source>
        <dbReference type="SAM" id="MobiDB-lite"/>
    </source>
</evidence>
<feature type="compositionally biased region" description="Low complexity" evidence="1">
    <location>
        <begin position="175"/>
        <end position="199"/>
    </location>
</feature>
<comment type="caution">
    <text evidence="3">The sequence shown here is derived from an EMBL/GenBank/DDBJ whole genome shotgun (WGS) entry which is preliminary data.</text>
</comment>
<accession>A0ABV4H3K6</accession>